<dbReference type="RefSeq" id="XP_033525437.1">
    <property type="nucleotide sequence ID" value="XM_033667866.1"/>
</dbReference>
<dbReference type="EMBL" id="ML977503">
    <property type="protein sequence ID" value="KAF2131050.1"/>
    <property type="molecule type" value="Genomic_DNA"/>
</dbReference>
<sequence length="383" mass="42534">MLGTSVPPTCCLLLISTDEWCYYLLTFGLSTVLKLAGPHLLPDSSPFMVASWNGWTAWKPPVSGSTRRNFLKEAASRVYEDKIAHVYAESSSREVQREISKARIQKYITELQQRKNSGERIPMSQERPMSEWDSNGLMRSHPALTLETNLVSYIPSLRSATSNYTVSPDLSASVHELSAVETSRSSSPLRRTVAEPLLPTPTSSTVPSTRDRSSMAISLAPINEYPDHGGYREVHPLPPVSNHPVSRSSNTSVSLQRPSQNNGNVPQAMREESSLAAFWQPHTRNDINVPIFSQPRTHNDNSTSPISRGSNEGSPGSAAHLQHDRLQNMYNSESHLNTADKAIYRIVEMGFTSAQAREALRITDRGDGLRVDRAVELLLRRAM</sequence>
<accession>A0A6A6AGX6</accession>
<feature type="region of interest" description="Disordered" evidence="1">
    <location>
        <begin position="287"/>
        <end position="319"/>
    </location>
</feature>
<feature type="compositionally biased region" description="Low complexity" evidence="1">
    <location>
        <begin position="196"/>
        <end position="208"/>
    </location>
</feature>
<proteinExistence type="predicted"/>
<evidence type="ECO:0000313" key="3">
    <source>
        <dbReference type="EMBL" id="KAF2131050.1"/>
    </source>
</evidence>
<dbReference type="InterPro" id="IPR009060">
    <property type="entry name" value="UBA-like_sf"/>
</dbReference>
<dbReference type="GeneID" id="54408298"/>
<feature type="compositionally biased region" description="Polar residues" evidence="1">
    <location>
        <begin position="180"/>
        <end position="189"/>
    </location>
</feature>
<protein>
    <recommendedName>
        <fullName evidence="2">UBA domain-containing protein</fullName>
    </recommendedName>
</protein>
<name>A0A6A6AGX6_9PLEO</name>
<dbReference type="Proteomes" id="UP000799771">
    <property type="component" value="Unassembled WGS sequence"/>
</dbReference>
<keyword evidence="4" id="KW-1185">Reference proteome</keyword>
<dbReference type="AlphaFoldDB" id="A0A6A6AGX6"/>
<evidence type="ECO:0000313" key="4">
    <source>
        <dbReference type="Proteomes" id="UP000799771"/>
    </source>
</evidence>
<feature type="compositionally biased region" description="Polar residues" evidence="1">
    <location>
        <begin position="243"/>
        <end position="265"/>
    </location>
</feature>
<dbReference type="CDD" id="cd14291">
    <property type="entry name" value="UBA1_NUB1_like"/>
    <property type="match status" value="1"/>
</dbReference>
<feature type="domain" description="UBA" evidence="2">
    <location>
        <begin position="337"/>
        <end position="381"/>
    </location>
</feature>
<organism evidence="3 4">
    <name type="scientific">Dothidotthia symphoricarpi CBS 119687</name>
    <dbReference type="NCBI Taxonomy" id="1392245"/>
    <lineage>
        <taxon>Eukaryota</taxon>
        <taxon>Fungi</taxon>
        <taxon>Dikarya</taxon>
        <taxon>Ascomycota</taxon>
        <taxon>Pezizomycotina</taxon>
        <taxon>Dothideomycetes</taxon>
        <taxon>Pleosporomycetidae</taxon>
        <taxon>Pleosporales</taxon>
        <taxon>Dothidotthiaceae</taxon>
        <taxon>Dothidotthia</taxon>
    </lineage>
</organism>
<dbReference type="SUPFAM" id="SSF46934">
    <property type="entry name" value="UBA-like"/>
    <property type="match status" value="1"/>
</dbReference>
<feature type="compositionally biased region" description="Polar residues" evidence="1">
    <location>
        <begin position="294"/>
        <end position="314"/>
    </location>
</feature>
<gene>
    <name evidence="3" type="ORF">P153DRAFT_365657</name>
</gene>
<dbReference type="InterPro" id="IPR015940">
    <property type="entry name" value="UBA"/>
</dbReference>
<feature type="region of interest" description="Disordered" evidence="1">
    <location>
        <begin position="227"/>
        <end position="271"/>
    </location>
</feature>
<dbReference type="OrthoDB" id="5376710at2759"/>
<dbReference type="Gene3D" id="1.10.8.10">
    <property type="entry name" value="DNA helicase RuvA subunit, C-terminal domain"/>
    <property type="match status" value="1"/>
</dbReference>
<dbReference type="PROSITE" id="PS50030">
    <property type="entry name" value="UBA"/>
    <property type="match status" value="1"/>
</dbReference>
<reference evidence="3" key="1">
    <citation type="journal article" date="2020" name="Stud. Mycol.">
        <title>101 Dothideomycetes genomes: a test case for predicting lifestyles and emergence of pathogens.</title>
        <authorList>
            <person name="Haridas S."/>
            <person name="Albert R."/>
            <person name="Binder M."/>
            <person name="Bloem J."/>
            <person name="Labutti K."/>
            <person name="Salamov A."/>
            <person name="Andreopoulos B."/>
            <person name="Baker S."/>
            <person name="Barry K."/>
            <person name="Bills G."/>
            <person name="Bluhm B."/>
            <person name="Cannon C."/>
            <person name="Castanera R."/>
            <person name="Culley D."/>
            <person name="Daum C."/>
            <person name="Ezra D."/>
            <person name="Gonzalez J."/>
            <person name="Henrissat B."/>
            <person name="Kuo A."/>
            <person name="Liang C."/>
            <person name="Lipzen A."/>
            <person name="Lutzoni F."/>
            <person name="Magnuson J."/>
            <person name="Mondo S."/>
            <person name="Nolan M."/>
            <person name="Ohm R."/>
            <person name="Pangilinan J."/>
            <person name="Park H.-J."/>
            <person name="Ramirez L."/>
            <person name="Alfaro M."/>
            <person name="Sun H."/>
            <person name="Tritt A."/>
            <person name="Yoshinaga Y."/>
            <person name="Zwiers L.-H."/>
            <person name="Turgeon B."/>
            <person name="Goodwin S."/>
            <person name="Spatafora J."/>
            <person name="Crous P."/>
            <person name="Grigoriev I."/>
        </authorList>
    </citation>
    <scope>NUCLEOTIDE SEQUENCE</scope>
    <source>
        <strain evidence="3">CBS 119687</strain>
    </source>
</reference>
<evidence type="ECO:0000256" key="1">
    <source>
        <dbReference type="SAM" id="MobiDB-lite"/>
    </source>
</evidence>
<feature type="region of interest" description="Disordered" evidence="1">
    <location>
        <begin position="180"/>
        <end position="213"/>
    </location>
</feature>
<evidence type="ECO:0000259" key="2">
    <source>
        <dbReference type="PROSITE" id="PS50030"/>
    </source>
</evidence>